<reference evidence="2" key="1">
    <citation type="journal article" date="2011" name="PLoS Genet.">
        <title>Genomic analysis of the necrotrophic fungal pathogens Sclerotinia sclerotiorum and Botrytis cinerea.</title>
        <authorList>
            <person name="Amselem J."/>
            <person name="Cuomo C.A."/>
            <person name="van Kan J.A."/>
            <person name="Viaud M."/>
            <person name="Benito E.P."/>
            <person name="Couloux A."/>
            <person name="Coutinho P.M."/>
            <person name="de Vries R.P."/>
            <person name="Dyer P.S."/>
            <person name="Fillinger S."/>
            <person name="Fournier E."/>
            <person name="Gout L."/>
            <person name="Hahn M."/>
            <person name="Kohn L."/>
            <person name="Lapalu N."/>
            <person name="Plummer K.M."/>
            <person name="Pradier J.M."/>
            <person name="Quevillon E."/>
            <person name="Sharon A."/>
            <person name="Simon A."/>
            <person name="ten Have A."/>
            <person name="Tudzynski B."/>
            <person name="Tudzynski P."/>
            <person name="Wincker P."/>
            <person name="Andrew M."/>
            <person name="Anthouard V."/>
            <person name="Beever R.E."/>
            <person name="Beffa R."/>
            <person name="Benoit I."/>
            <person name="Bouzid O."/>
            <person name="Brault B."/>
            <person name="Chen Z."/>
            <person name="Choquer M."/>
            <person name="Collemare J."/>
            <person name="Cotton P."/>
            <person name="Danchin E.G."/>
            <person name="Da Silva C."/>
            <person name="Gautier A."/>
            <person name="Giraud C."/>
            <person name="Giraud T."/>
            <person name="Gonzalez C."/>
            <person name="Grossetete S."/>
            <person name="Guldener U."/>
            <person name="Henrissat B."/>
            <person name="Howlett B.J."/>
            <person name="Kodira C."/>
            <person name="Kretschmer M."/>
            <person name="Lappartient A."/>
            <person name="Leroch M."/>
            <person name="Levis C."/>
            <person name="Mauceli E."/>
            <person name="Neuveglise C."/>
            <person name="Oeser B."/>
            <person name="Pearson M."/>
            <person name="Poulain J."/>
            <person name="Poussereau N."/>
            <person name="Quesneville H."/>
            <person name="Rascle C."/>
            <person name="Schumacher J."/>
            <person name="Segurens B."/>
            <person name="Sexton A."/>
            <person name="Silva E."/>
            <person name="Sirven C."/>
            <person name="Soanes D.M."/>
            <person name="Talbot N.J."/>
            <person name="Templeton M."/>
            <person name="Yandava C."/>
            <person name="Yarden O."/>
            <person name="Zeng Q."/>
            <person name="Rollins J.A."/>
            <person name="Lebrun M.H."/>
            <person name="Dickman M."/>
        </authorList>
    </citation>
    <scope>NUCLEOTIDE SEQUENCE [LARGE SCALE GENOMIC DNA]</scope>
    <source>
        <strain evidence="2">ATCC 18683 / 1980 / Ss-1</strain>
    </source>
</reference>
<accession>A7F5E8</accession>
<dbReference type="Proteomes" id="UP000001312">
    <property type="component" value="Unassembled WGS sequence"/>
</dbReference>
<gene>
    <name evidence="1" type="ORF">SS1G_12826</name>
</gene>
<dbReference type="RefSeq" id="XP_001586248.1">
    <property type="nucleotide sequence ID" value="XM_001586198.1"/>
</dbReference>
<organism evidence="1 2">
    <name type="scientific">Sclerotinia sclerotiorum (strain ATCC 18683 / 1980 / Ss-1)</name>
    <name type="common">White mold</name>
    <name type="synonym">Whetzelinia sclerotiorum</name>
    <dbReference type="NCBI Taxonomy" id="665079"/>
    <lineage>
        <taxon>Eukaryota</taxon>
        <taxon>Fungi</taxon>
        <taxon>Dikarya</taxon>
        <taxon>Ascomycota</taxon>
        <taxon>Pezizomycotina</taxon>
        <taxon>Leotiomycetes</taxon>
        <taxon>Helotiales</taxon>
        <taxon>Sclerotiniaceae</taxon>
        <taxon>Sclerotinia</taxon>
    </lineage>
</organism>
<name>A7F5E8_SCLS1</name>
<protein>
    <submittedName>
        <fullName evidence="1">Uncharacterized protein</fullName>
    </submittedName>
</protein>
<dbReference type="EMBL" id="CH476642">
    <property type="protein sequence ID" value="EDN97969.1"/>
    <property type="molecule type" value="Genomic_DNA"/>
</dbReference>
<proteinExistence type="predicted"/>
<keyword evidence="2" id="KW-1185">Reference proteome</keyword>
<evidence type="ECO:0000313" key="2">
    <source>
        <dbReference type="Proteomes" id="UP000001312"/>
    </source>
</evidence>
<dbReference type="GeneID" id="5482201"/>
<dbReference type="AlphaFoldDB" id="A7F5E8"/>
<evidence type="ECO:0000313" key="1">
    <source>
        <dbReference type="EMBL" id="EDN97969.1"/>
    </source>
</evidence>
<dbReference type="InParanoid" id="A7F5E8"/>
<dbReference type="KEGG" id="ssl:SS1G_12826"/>
<sequence length="135" mass="15299">MTGVLNRDLSKSLIGCSQVVIVTLSVPRMKSSRPSTVWLASQWAGKVCCISSRDRRFVRSCFAATSSRLRALMHGYVAGGEAISFRRRCMENKSRQHGKKCLQSSICKPKRRENKWVPSQVIYIMYGGHRSVQKF</sequence>